<dbReference type="PANTHER" id="PTHR22872">
    <property type="entry name" value="BTK-BINDING PROTEIN-RELATED"/>
    <property type="match status" value="1"/>
</dbReference>
<dbReference type="CDD" id="cd14733">
    <property type="entry name" value="BACK"/>
    <property type="match status" value="1"/>
</dbReference>
<keyword evidence="2" id="KW-0040">ANK repeat</keyword>
<feature type="repeat" description="RCC1" evidence="3">
    <location>
        <begin position="308"/>
        <end position="376"/>
    </location>
</feature>
<feature type="compositionally biased region" description="Basic and acidic residues" evidence="4">
    <location>
        <begin position="1027"/>
        <end position="1055"/>
    </location>
</feature>
<feature type="repeat" description="RCC1" evidence="3">
    <location>
        <begin position="444"/>
        <end position="502"/>
    </location>
</feature>
<protein>
    <recommendedName>
        <fullName evidence="5">RCC1-like domain-containing protein</fullName>
    </recommendedName>
</protein>
<dbReference type="Gene3D" id="1.25.40.20">
    <property type="entry name" value="Ankyrin repeat-containing domain"/>
    <property type="match status" value="1"/>
</dbReference>
<feature type="region of interest" description="Disordered" evidence="4">
    <location>
        <begin position="866"/>
        <end position="898"/>
    </location>
</feature>
<dbReference type="Proteomes" id="UP000794436">
    <property type="component" value="Unassembled WGS sequence"/>
</dbReference>
<dbReference type="InterPro" id="IPR051625">
    <property type="entry name" value="Signaling_Regulatory_Domain"/>
</dbReference>
<feature type="compositionally biased region" description="Pro residues" evidence="4">
    <location>
        <begin position="796"/>
        <end position="806"/>
    </location>
</feature>
<feature type="compositionally biased region" description="Basic residues" evidence="4">
    <location>
        <begin position="1063"/>
        <end position="1074"/>
    </location>
</feature>
<feature type="compositionally biased region" description="Polar residues" evidence="4">
    <location>
        <begin position="687"/>
        <end position="699"/>
    </location>
</feature>
<dbReference type="PROSITE" id="PS50088">
    <property type="entry name" value="ANK_REPEAT"/>
    <property type="match status" value="1"/>
</dbReference>
<comment type="caution">
    <text evidence="6">The sequence shown here is derived from an EMBL/GenBank/DDBJ whole genome shotgun (WGS) entry which is preliminary data.</text>
</comment>
<feature type="compositionally biased region" description="Basic and acidic residues" evidence="4">
    <location>
        <begin position="969"/>
        <end position="982"/>
    </location>
</feature>
<dbReference type="InterPro" id="IPR058923">
    <property type="entry name" value="RCC1-like_dom"/>
</dbReference>
<keyword evidence="7" id="KW-1185">Reference proteome</keyword>
<dbReference type="PANTHER" id="PTHR22872:SF2">
    <property type="entry name" value="INHIBITOR OF BRUTON TYROSINE KINASE"/>
    <property type="match status" value="1"/>
</dbReference>
<feature type="compositionally biased region" description="Polar residues" evidence="4">
    <location>
        <begin position="990"/>
        <end position="999"/>
    </location>
</feature>
<feature type="repeat" description="RCC1" evidence="3">
    <location>
        <begin position="503"/>
        <end position="553"/>
    </location>
</feature>
<sequence length="1088" mass="119681">MQNQANYDEVTALDLWESVKAQALTRVEMLLTVGEVDVNERNDLGETALHLAASSGYDAIVQVLLAHGADITLKDSESGWTPLHRSIYHERLSTTLLLLRHARVLYGRAFMKDYLYALRDFADQSAMELLSSITSDVKHGETQRGGMVYTFGKVDFQLGYHLPHVNVQSSPRIVELPITTQIVQISASKFHTVVLNDRGEVYVWGFGKGGRLGTGTEYDHVEPVRISALEEIPIAKVAAGENHTLALSRSGQVFSWGSNSFGQLGHNVKAITQESRLTPKRIDAFRGMVMVDVAASGSHSGAICRDDGALYTWGSNKKGQLGRKEGFGGDQPNPTPKRVDRLVLGHALSVIYEPHDSIRVEQVAMSDVHTCVILQCMRNGQSHGQVWQFGYGANVPSRINFKEKRRTQSQLLTETWIPRWKLQKNDIMAISCAPNHSIALSACGAVYTWGHNGDALSHQQATKKEKDFAPPGAPQRVVALDKYGPIVSICASQDHCAVVTRDGRLVSWGGGSQGVLGHGPGNSWQPKPKQVPGAKKVVAVAAGHQHTVVLVGPREPISSLDECAGTSPPKLRTLLEHRIAHFLDLSNVATVWKYANAYSQTTLEQYCMNYMRQNWDALLEMGGKECLDVLFDLMLPPSAKIQRSPPQLSLLMGADAEEKPAKSGKSAKNSRSTDAFDKTTPRKGSVSLESKQDSSTATVPASPMMRPQSVWANVPSPQIQPQSKPPVPSPLFKSLSAPPATPSPLLGPQNAPVSRKKSSKFVPLDTFFSEKVDEPKPTPPTTGSRDFFSPWKPSAPSTPAPTPTPLSQPIASVPRRKSSIGNPIPSSPQLQPVMSPALPPRKQVLCQDGSERAQVSTFSLDAFIKKSSRKKSRSDSMDKSKEVPMWGSTTNTPQPTTTKTFMEIQIEEEARAAAEAAAKARNGGFIRKSSTVNSWGLVQQQEHISLAELQKREEEERFLEEQRQILAQIERENQLRKKEEQRRARRDKTPQASSTSQTPGDKKSKQKKGKKDKINDEGRSQAPKTKTKQDQKEVSKRDSKPRPTRNEGEKQRVDETTSEPAKSKAKRDGKKRSKQPVVKPESLHAEAA</sequence>
<feature type="region of interest" description="Disordered" evidence="4">
    <location>
        <begin position="656"/>
        <end position="837"/>
    </location>
</feature>
<evidence type="ECO:0000256" key="1">
    <source>
        <dbReference type="ARBA" id="ARBA00022737"/>
    </source>
</evidence>
<dbReference type="InterPro" id="IPR009091">
    <property type="entry name" value="RCC1/BLIP-II"/>
</dbReference>
<dbReference type="InterPro" id="IPR036770">
    <property type="entry name" value="Ankyrin_rpt-contain_sf"/>
</dbReference>
<evidence type="ECO:0000313" key="6">
    <source>
        <dbReference type="EMBL" id="TMW58475.1"/>
    </source>
</evidence>
<dbReference type="SMART" id="SM00248">
    <property type="entry name" value="ANK"/>
    <property type="match status" value="2"/>
</dbReference>
<dbReference type="Gene3D" id="2.130.10.30">
    <property type="entry name" value="Regulator of chromosome condensation 1/beta-lactamase-inhibitor protein II"/>
    <property type="match status" value="2"/>
</dbReference>
<organism evidence="6 7">
    <name type="scientific">Pythium oligandrum</name>
    <name type="common">Mycoparasitic fungus</name>
    <dbReference type="NCBI Taxonomy" id="41045"/>
    <lineage>
        <taxon>Eukaryota</taxon>
        <taxon>Sar</taxon>
        <taxon>Stramenopiles</taxon>
        <taxon>Oomycota</taxon>
        <taxon>Peronosporomycetes</taxon>
        <taxon>Pythiales</taxon>
        <taxon>Pythiaceae</taxon>
        <taxon>Pythium</taxon>
    </lineage>
</organism>
<dbReference type="Pfam" id="PF12796">
    <property type="entry name" value="Ank_2"/>
    <property type="match status" value="1"/>
</dbReference>
<dbReference type="PRINTS" id="PR00633">
    <property type="entry name" value="RCCNDNSATION"/>
</dbReference>
<dbReference type="InterPro" id="IPR011333">
    <property type="entry name" value="SKP1/BTB/POZ_sf"/>
</dbReference>
<dbReference type="SUPFAM" id="SSF48403">
    <property type="entry name" value="Ankyrin repeat"/>
    <property type="match status" value="1"/>
</dbReference>
<dbReference type="Pfam" id="PF25390">
    <property type="entry name" value="WD40_RLD"/>
    <property type="match status" value="1"/>
</dbReference>
<proteinExistence type="predicted"/>
<dbReference type="AlphaFoldDB" id="A0A8K1C8Y8"/>
<feature type="repeat" description="RCC1" evidence="3">
    <location>
        <begin position="251"/>
        <end position="306"/>
    </location>
</feature>
<keyword evidence="1" id="KW-0677">Repeat</keyword>
<feature type="repeat" description="ANK" evidence="2">
    <location>
        <begin position="44"/>
        <end position="76"/>
    </location>
</feature>
<feature type="repeat" description="RCC1" evidence="3">
    <location>
        <begin position="199"/>
        <end position="250"/>
    </location>
</feature>
<evidence type="ECO:0000256" key="3">
    <source>
        <dbReference type="PROSITE-ProRule" id="PRU00235"/>
    </source>
</evidence>
<dbReference type="PROSITE" id="PS50012">
    <property type="entry name" value="RCC1_3"/>
    <property type="match status" value="6"/>
</dbReference>
<reference evidence="6" key="1">
    <citation type="submission" date="2019-03" db="EMBL/GenBank/DDBJ databases">
        <title>Long read genome sequence of the mycoparasitic Pythium oligandrum ATCC 38472 isolated from sugarbeet rhizosphere.</title>
        <authorList>
            <person name="Gaulin E."/>
        </authorList>
    </citation>
    <scope>NUCLEOTIDE SEQUENCE</scope>
    <source>
        <strain evidence="6">ATCC 38472_TT</strain>
    </source>
</reference>
<name>A0A8K1C8Y8_PYTOL</name>
<evidence type="ECO:0000256" key="2">
    <source>
        <dbReference type="PROSITE-ProRule" id="PRU00023"/>
    </source>
</evidence>
<accession>A0A8K1C8Y8</accession>
<feature type="compositionally biased region" description="Low complexity" evidence="4">
    <location>
        <begin position="734"/>
        <end position="748"/>
    </location>
</feature>
<dbReference type="InterPro" id="IPR002110">
    <property type="entry name" value="Ankyrin_rpt"/>
</dbReference>
<feature type="region of interest" description="Disordered" evidence="4">
    <location>
        <begin position="969"/>
        <end position="1088"/>
    </location>
</feature>
<gene>
    <name evidence="6" type="ORF">Poli38472_010034</name>
</gene>
<dbReference type="SUPFAM" id="SSF50985">
    <property type="entry name" value="RCC1/BLIP-II"/>
    <property type="match status" value="2"/>
</dbReference>
<dbReference type="InterPro" id="IPR000408">
    <property type="entry name" value="Reg_chr_condens"/>
</dbReference>
<feature type="repeat" description="RCC1" evidence="3">
    <location>
        <begin position="146"/>
        <end position="198"/>
    </location>
</feature>
<dbReference type="Pfam" id="PF00415">
    <property type="entry name" value="RCC1"/>
    <property type="match status" value="1"/>
</dbReference>
<evidence type="ECO:0000256" key="4">
    <source>
        <dbReference type="SAM" id="MobiDB-lite"/>
    </source>
</evidence>
<dbReference type="PROSITE" id="PS50297">
    <property type="entry name" value="ANK_REP_REGION"/>
    <property type="match status" value="1"/>
</dbReference>
<dbReference type="PROSITE" id="PS00626">
    <property type="entry name" value="RCC1_2"/>
    <property type="match status" value="1"/>
</dbReference>
<dbReference type="OrthoDB" id="21416at2759"/>
<evidence type="ECO:0000313" key="7">
    <source>
        <dbReference type="Proteomes" id="UP000794436"/>
    </source>
</evidence>
<evidence type="ECO:0000259" key="5">
    <source>
        <dbReference type="Pfam" id="PF25390"/>
    </source>
</evidence>
<feature type="domain" description="RCC1-like" evidence="5">
    <location>
        <begin position="145"/>
        <end position="391"/>
    </location>
</feature>
<dbReference type="Gene3D" id="3.30.710.10">
    <property type="entry name" value="Potassium Channel Kv1.1, Chain A"/>
    <property type="match status" value="1"/>
</dbReference>
<feature type="compositionally biased region" description="Basic and acidic residues" evidence="4">
    <location>
        <begin position="873"/>
        <end position="882"/>
    </location>
</feature>
<feature type="compositionally biased region" description="Low complexity" evidence="4">
    <location>
        <begin position="889"/>
        <end position="898"/>
    </location>
</feature>
<dbReference type="EMBL" id="SPLM01000111">
    <property type="protein sequence ID" value="TMW58475.1"/>
    <property type="molecule type" value="Genomic_DNA"/>
</dbReference>